<feature type="domain" description="Peptidase M14" evidence="5">
    <location>
        <begin position="1"/>
        <end position="296"/>
    </location>
</feature>
<feature type="compositionally biased region" description="Low complexity" evidence="4">
    <location>
        <begin position="802"/>
        <end position="821"/>
    </location>
</feature>
<feature type="compositionally biased region" description="Basic residues" evidence="4">
    <location>
        <begin position="497"/>
        <end position="519"/>
    </location>
</feature>
<name>A0A388LZY9_CHABU</name>
<feature type="compositionally biased region" description="Low complexity" evidence="4">
    <location>
        <begin position="939"/>
        <end position="966"/>
    </location>
</feature>
<organism evidence="6 7">
    <name type="scientific">Chara braunii</name>
    <name type="common">Braun's stonewort</name>
    <dbReference type="NCBI Taxonomy" id="69332"/>
    <lineage>
        <taxon>Eukaryota</taxon>
        <taxon>Viridiplantae</taxon>
        <taxon>Streptophyta</taxon>
        <taxon>Charophyceae</taxon>
        <taxon>Charales</taxon>
        <taxon>Characeae</taxon>
        <taxon>Chara</taxon>
    </lineage>
</organism>
<feature type="region of interest" description="Disordered" evidence="4">
    <location>
        <begin position="787"/>
        <end position="861"/>
    </location>
</feature>
<dbReference type="OrthoDB" id="10253041at2759"/>
<feature type="compositionally biased region" description="Polar residues" evidence="4">
    <location>
        <begin position="787"/>
        <end position="801"/>
    </location>
</feature>
<dbReference type="Gene3D" id="3.40.630.10">
    <property type="entry name" value="Zn peptidases"/>
    <property type="match status" value="1"/>
</dbReference>
<dbReference type="STRING" id="69332.A0A388LZY9"/>
<feature type="active site" description="Proton donor/acceptor" evidence="3">
    <location>
        <position position="260"/>
    </location>
</feature>
<dbReference type="AlphaFoldDB" id="A0A388LZY9"/>
<feature type="region of interest" description="Disordered" evidence="4">
    <location>
        <begin position="882"/>
        <end position="966"/>
    </location>
</feature>
<dbReference type="PANTHER" id="PTHR12756:SF45">
    <property type="entry name" value="CYTOSOLIC CARBOXYPEPTIDASE NNA1"/>
    <property type="match status" value="1"/>
</dbReference>
<evidence type="ECO:0000256" key="1">
    <source>
        <dbReference type="ARBA" id="ARBA00001947"/>
    </source>
</evidence>
<sequence length="1006" mass="103178">MVAKQELEERGGSHGLFRHEVLCRTLADNNCDLLTITSMNGSDDVITKRKGVVITGRVHPGETNASWMMKGVIDFLTGNSLDAKILRDNFVFKIIPMLNPDGVVNGNYRCSLAGVDLNRVWLSPSRRLHPTIFHAKAMIEQFVAEQEVVLICDLHGHSRKKNIFLYGCENSSSKIPLFGGTAPSEPSGLSLEEAAIKLGPYGTAFAPQLLERIYAQLLAKNAPDIFSFADCCFEVQKSKESTARVVCWREFQRLNSFTLEASFAGSTVGDHIGKHFTTRDFEFMGKILCETLLDYCNPTDRSAVQRAARELLAIVALRSLPSAGDKEMDSATAGAAVATDPMDGASDSDGESSSSGERILNIVHNNNNSSIKKSGMLLPLQVVPTRVGILPDLQVTGKGVFMNRGQGGGSAMGLAGGSGEQGVGAVGSSTLVGGGGGVGYNHGMLGNQAAVTGSGAGPVLAGISGPGYMADCSAAVAAAAAAAAEGEGSFKIGQQHSHGHDHTHKAKKRPKRKRTSRKALAGIHHHAAPLDHAMLVAAMSADLISRSTADILGMLGNGVARPSFNGGGVGGGLGGGLGGRKLLEDLSARSPRNRNSLESMLIQGCQAATASSRLCRPLSGVPSAQRPSVAAPAPGPGFSPGSTAGLGPVSNCAAAAAAAPAAPVPLGVLTSSNSVPGFSDDHDGYGRSGHDLSTCGVLSAHGMDANNRRSSRLHHVPAAGPGAEGLCGVNSPWRENAITSGRVPALGSGGLMPLLSSKPTFGASLGPGSGQPCSAIVPPSVCVSVPTGSSTGPAQSTTASVPSPQDSVTDTTSTTATLLPDKQVTSIAIDSSSSSSSRGGGGGGEGGGGSGGVGGGAGSENSDPISRWGVYLPVAHSGLSLRTGRPASGRGGAGLQSQSGRNSSTNLNLPDRASLLPGPITQLLHENQPPANHPHQHPHPQSQSNSSIYKSNSSKSSSNTSSRGGSSTARYAIVGGLSLHNIGCGWHRHVGNSWLRRRLHAKPHAT</sequence>
<dbReference type="PANTHER" id="PTHR12756">
    <property type="entry name" value="CYTOSOLIC CARBOXYPEPTIDASE"/>
    <property type="match status" value="1"/>
</dbReference>
<dbReference type="GO" id="GO:0008270">
    <property type="term" value="F:zinc ion binding"/>
    <property type="evidence" value="ECO:0007669"/>
    <property type="project" value="InterPro"/>
</dbReference>
<dbReference type="Pfam" id="PF00246">
    <property type="entry name" value="Peptidase_M14"/>
    <property type="match status" value="1"/>
</dbReference>
<dbReference type="PROSITE" id="PS52035">
    <property type="entry name" value="PEPTIDASE_M14"/>
    <property type="match status" value="1"/>
</dbReference>
<evidence type="ECO:0000259" key="5">
    <source>
        <dbReference type="PROSITE" id="PS52035"/>
    </source>
</evidence>
<dbReference type="SUPFAM" id="SSF53187">
    <property type="entry name" value="Zn-dependent exopeptidases"/>
    <property type="match status" value="1"/>
</dbReference>
<feature type="region of interest" description="Disordered" evidence="4">
    <location>
        <begin position="324"/>
        <end position="355"/>
    </location>
</feature>
<comment type="cofactor">
    <cofactor evidence="1">
        <name>Zn(2+)</name>
        <dbReference type="ChEBI" id="CHEBI:29105"/>
    </cofactor>
</comment>
<gene>
    <name evidence="6" type="ORF">CBR_g45991</name>
</gene>
<dbReference type="EMBL" id="BFEA01000635">
    <property type="protein sequence ID" value="GBG87835.1"/>
    <property type="molecule type" value="Genomic_DNA"/>
</dbReference>
<dbReference type="Gramene" id="GBG87835">
    <property type="protein sequence ID" value="GBG87835"/>
    <property type="gene ID" value="CBR_g45991"/>
</dbReference>
<feature type="compositionally biased region" description="Gly residues" evidence="4">
    <location>
        <begin position="838"/>
        <end position="858"/>
    </location>
</feature>
<evidence type="ECO:0000313" key="7">
    <source>
        <dbReference type="Proteomes" id="UP000265515"/>
    </source>
</evidence>
<reference evidence="6 7" key="1">
    <citation type="journal article" date="2018" name="Cell">
        <title>The Chara Genome: Secondary Complexity and Implications for Plant Terrestrialization.</title>
        <authorList>
            <person name="Nishiyama T."/>
            <person name="Sakayama H."/>
            <person name="Vries J.D."/>
            <person name="Buschmann H."/>
            <person name="Saint-Marcoux D."/>
            <person name="Ullrich K.K."/>
            <person name="Haas F.B."/>
            <person name="Vanderstraeten L."/>
            <person name="Becker D."/>
            <person name="Lang D."/>
            <person name="Vosolsobe S."/>
            <person name="Rombauts S."/>
            <person name="Wilhelmsson P.K.I."/>
            <person name="Janitza P."/>
            <person name="Kern R."/>
            <person name="Heyl A."/>
            <person name="Rumpler F."/>
            <person name="Villalobos L.I.A.C."/>
            <person name="Clay J.M."/>
            <person name="Skokan R."/>
            <person name="Toyoda A."/>
            <person name="Suzuki Y."/>
            <person name="Kagoshima H."/>
            <person name="Schijlen E."/>
            <person name="Tajeshwar N."/>
            <person name="Catarino B."/>
            <person name="Hetherington A.J."/>
            <person name="Saltykova A."/>
            <person name="Bonnot C."/>
            <person name="Breuninger H."/>
            <person name="Symeonidi A."/>
            <person name="Radhakrishnan G.V."/>
            <person name="Van Nieuwerburgh F."/>
            <person name="Deforce D."/>
            <person name="Chang C."/>
            <person name="Karol K.G."/>
            <person name="Hedrich R."/>
            <person name="Ulvskov P."/>
            <person name="Glockner G."/>
            <person name="Delwiche C.F."/>
            <person name="Petrasek J."/>
            <person name="Van de Peer Y."/>
            <person name="Friml J."/>
            <person name="Beilby M."/>
            <person name="Dolan L."/>
            <person name="Kohara Y."/>
            <person name="Sugano S."/>
            <person name="Fujiyama A."/>
            <person name="Delaux P.-M."/>
            <person name="Quint M."/>
            <person name="TheiBen G."/>
            <person name="Hagemann M."/>
            <person name="Harholt J."/>
            <person name="Dunand C."/>
            <person name="Zachgo S."/>
            <person name="Langdale J."/>
            <person name="Maumus F."/>
            <person name="Straeten D.V.D."/>
            <person name="Gould S.B."/>
            <person name="Rensing S.A."/>
        </authorList>
    </citation>
    <scope>NUCLEOTIDE SEQUENCE [LARGE SCALE GENOMIC DNA]</scope>
    <source>
        <strain evidence="6 7">S276</strain>
    </source>
</reference>
<evidence type="ECO:0000313" key="6">
    <source>
        <dbReference type="EMBL" id="GBG87835.1"/>
    </source>
</evidence>
<keyword evidence="7" id="KW-1185">Reference proteome</keyword>
<dbReference type="GO" id="GO:0004181">
    <property type="term" value="F:metallocarboxypeptidase activity"/>
    <property type="evidence" value="ECO:0007669"/>
    <property type="project" value="InterPro"/>
</dbReference>
<evidence type="ECO:0000256" key="2">
    <source>
        <dbReference type="ARBA" id="ARBA00005988"/>
    </source>
</evidence>
<accession>A0A388LZY9</accession>
<proteinExistence type="inferred from homology"/>
<feature type="region of interest" description="Disordered" evidence="4">
    <location>
        <begin position="617"/>
        <end position="636"/>
    </location>
</feature>
<comment type="caution">
    <text evidence="6">The sequence shown here is derived from an EMBL/GenBank/DDBJ whole genome shotgun (WGS) entry which is preliminary data.</text>
</comment>
<evidence type="ECO:0000256" key="3">
    <source>
        <dbReference type="PROSITE-ProRule" id="PRU01379"/>
    </source>
</evidence>
<comment type="similarity">
    <text evidence="2 3">Belongs to the peptidase M14 family.</text>
</comment>
<dbReference type="Proteomes" id="UP000265515">
    <property type="component" value="Unassembled WGS sequence"/>
</dbReference>
<dbReference type="InterPro" id="IPR050821">
    <property type="entry name" value="Cytosolic_carboxypeptidase"/>
</dbReference>
<dbReference type="GO" id="GO:0006508">
    <property type="term" value="P:proteolysis"/>
    <property type="evidence" value="ECO:0007669"/>
    <property type="project" value="InterPro"/>
</dbReference>
<feature type="compositionally biased region" description="Polar residues" evidence="4">
    <location>
        <begin position="895"/>
        <end position="908"/>
    </location>
</feature>
<evidence type="ECO:0000256" key="4">
    <source>
        <dbReference type="SAM" id="MobiDB-lite"/>
    </source>
</evidence>
<feature type="region of interest" description="Disordered" evidence="4">
    <location>
        <begin position="492"/>
        <end position="519"/>
    </location>
</feature>
<dbReference type="InterPro" id="IPR000834">
    <property type="entry name" value="Peptidase_M14"/>
</dbReference>
<protein>
    <recommendedName>
        <fullName evidence="5">Peptidase M14 domain-containing protein</fullName>
    </recommendedName>
</protein>